<dbReference type="SUPFAM" id="SSF50952">
    <property type="entry name" value="Soluble quinoprotein glucose dehydrogenase"/>
    <property type="match status" value="1"/>
</dbReference>
<organism evidence="2 3">
    <name type="scientific">Paraconexibacter antarcticus</name>
    <dbReference type="NCBI Taxonomy" id="2949664"/>
    <lineage>
        <taxon>Bacteria</taxon>
        <taxon>Bacillati</taxon>
        <taxon>Actinomycetota</taxon>
        <taxon>Thermoleophilia</taxon>
        <taxon>Solirubrobacterales</taxon>
        <taxon>Paraconexibacteraceae</taxon>
        <taxon>Paraconexibacter</taxon>
    </lineage>
</organism>
<dbReference type="RefSeq" id="WP_254572330.1">
    <property type="nucleotide sequence ID" value="NZ_CP098502.1"/>
</dbReference>
<evidence type="ECO:0000259" key="1">
    <source>
        <dbReference type="Pfam" id="PF07995"/>
    </source>
</evidence>
<dbReference type="Pfam" id="PF07995">
    <property type="entry name" value="GSDH"/>
    <property type="match status" value="1"/>
</dbReference>
<sequence length="399" mass="41959">MRGRAGRSVAALGAAVVAIGILACGSGVPADGYPAAGGATGAKHLALLGIGTFDSPLYVTAGPGDDRRLFVVEQPGRIRIIRGGRTLARPFLDITRRVTSGGEQGLLSVAFAPDYARSGRFYVYYTDKEQQQRVVEYRRATADRAAAGSARLVLKMADRESNHNGGLLTFGPDGLLYIGTGDGGGADDQHGSRGNAQDLTSPLGKLLRIDPRAAGGRPYSIPASNPFAGRGGGVRGEIYSYGLRNPWRYAFDRATGELVIGDVGQNTIEEVDVVAKGKGRGANFGWRPFEGTDVHSPGEAAPGAIAPVIQLRHSDGYCSITGGYVVRDPSLPASLRGRYLYSDFCKGDIRAAKVSPSGASGDRGLPLKTVQSLSSFGQDNRGRIYVVSLSGAVYRLVAR</sequence>
<dbReference type="PROSITE" id="PS51257">
    <property type="entry name" value="PROKAR_LIPOPROTEIN"/>
    <property type="match status" value="1"/>
</dbReference>
<keyword evidence="3" id="KW-1185">Reference proteome</keyword>
<dbReference type="Proteomes" id="UP001056035">
    <property type="component" value="Chromosome"/>
</dbReference>
<gene>
    <name evidence="2" type="ORF">NBH00_05430</name>
</gene>
<name>A0ABY5DVI0_9ACTN</name>
<dbReference type="InterPro" id="IPR012938">
    <property type="entry name" value="Glc/Sorbosone_DH"/>
</dbReference>
<dbReference type="PANTHER" id="PTHR19328">
    <property type="entry name" value="HEDGEHOG-INTERACTING PROTEIN"/>
    <property type="match status" value="1"/>
</dbReference>
<feature type="domain" description="Glucose/Sorbosone dehydrogenase" evidence="1">
    <location>
        <begin position="65"/>
        <end position="348"/>
    </location>
</feature>
<protein>
    <submittedName>
        <fullName evidence="2">PQQ-dependent sugar dehydrogenase</fullName>
    </submittedName>
</protein>
<dbReference type="EMBL" id="CP098502">
    <property type="protein sequence ID" value="UTI65651.1"/>
    <property type="molecule type" value="Genomic_DNA"/>
</dbReference>
<dbReference type="InterPro" id="IPR011042">
    <property type="entry name" value="6-blade_b-propeller_TolB-like"/>
</dbReference>
<proteinExistence type="predicted"/>
<evidence type="ECO:0000313" key="3">
    <source>
        <dbReference type="Proteomes" id="UP001056035"/>
    </source>
</evidence>
<dbReference type="InterPro" id="IPR011041">
    <property type="entry name" value="Quinoprot_gluc/sorb_DH_b-prop"/>
</dbReference>
<dbReference type="Gene3D" id="2.120.10.30">
    <property type="entry name" value="TolB, C-terminal domain"/>
    <property type="match status" value="1"/>
</dbReference>
<evidence type="ECO:0000313" key="2">
    <source>
        <dbReference type="EMBL" id="UTI65651.1"/>
    </source>
</evidence>
<dbReference type="PANTHER" id="PTHR19328:SF75">
    <property type="entry name" value="ALDOSE SUGAR DEHYDROGENASE YLII"/>
    <property type="match status" value="1"/>
</dbReference>
<reference evidence="2 3" key="1">
    <citation type="submission" date="2022-06" db="EMBL/GenBank/DDBJ databases">
        <title>Paraconexibacter antarcticus.</title>
        <authorList>
            <person name="Kim C.S."/>
        </authorList>
    </citation>
    <scope>NUCLEOTIDE SEQUENCE [LARGE SCALE GENOMIC DNA]</scope>
    <source>
        <strain evidence="2 3">02-257</strain>
    </source>
</reference>
<accession>A0ABY5DVI0</accession>